<name>A0A4R6FXE9_9SPHN</name>
<reference evidence="1 2" key="1">
    <citation type="submission" date="2019-03" db="EMBL/GenBank/DDBJ databases">
        <title>Genomic Encyclopedia of Type Strains, Phase IV (KMG-IV): sequencing the most valuable type-strain genomes for metagenomic binning, comparative biology and taxonomic classification.</title>
        <authorList>
            <person name="Goeker M."/>
        </authorList>
    </citation>
    <scope>NUCLEOTIDE SEQUENCE [LARGE SCALE GENOMIC DNA]</scope>
    <source>
        <strain evidence="1 2">DSM 25059</strain>
    </source>
</reference>
<dbReference type="InterPro" id="IPR002060">
    <property type="entry name" value="Squ/phyt_synthse"/>
</dbReference>
<dbReference type="SUPFAM" id="SSF48576">
    <property type="entry name" value="Terpenoid synthases"/>
    <property type="match status" value="1"/>
</dbReference>
<evidence type="ECO:0000313" key="2">
    <source>
        <dbReference type="Proteomes" id="UP000295493"/>
    </source>
</evidence>
<gene>
    <name evidence="1" type="ORF">EV664_101233</name>
</gene>
<protein>
    <submittedName>
        <fullName evidence="1">Phytoene synthase</fullName>
    </submittedName>
</protein>
<keyword evidence="2" id="KW-1185">Reference proteome</keyword>
<accession>A0A4R6FXE9</accession>
<dbReference type="InterPro" id="IPR008949">
    <property type="entry name" value="Isoprenoid_synthase_dom_sf"/>
</dbReference>
<dbReference type="Proteomes" id="UP000295493">
    <property type="component" value="Unassembled WGS sequence"/>
</dbReference>
<evidence type="ECO:0000313" key="1">
    <source>
        <dbReference type="EMBL" id="TDN86659.1"/>
    </source>
</evidence>
<comment type="caution">
    <text evidence="1">The sequence shown here is derived from an EMBL/GenBank/DDBJ whole genome shotgun (WGS) entry which is preliminary data.</text>
</comment>
<dbReference type="EMBL" id="SNWD01000001">
    <property type="protein sequence ID" value="TDN86659.1"/>
    <property type="molecule type" value="Genomic_DNA"/>
</dbReference>
<dbReference type="Pfam" id="PF00494">
    <property type="entry name" value="SQS_PSY"/>
    <property type="match status" value="1"/>
</dbReference>
<dbReference type="AlphaFoldDB" id="A0A4R6FXE9"/>
<proteinExistence type="predicted"/>
<dbReference type="RefSeq" id="WP_229668022.1">
    <property type="nucleotide sequence ID" value="NZ_BMLU01000001.1"/>
</dbReference>
<sequence>MAESEGSEGVFSTDNPERALMTTYAPAARRTAFLSLLALDDVLAEVPRTTHEPALGQMRLVWWRDALIALDGAPAPAQPVLRAIEHSVLPPGISGAELGEIAEGWAVLVEAEALSLADMERYAQGRGAGLFVAAAKVLGGEADMPLAEAGKGWALADLSRNLSDRGDADRAATLARPLLNHALRRKWPVHLRALGAMAHLRRMDLAADWRKPIALGSPKRVARLGWHRISGR</sequence>
<organism evidence="1 2">
    <name type="scientific">Stakelama pacifica</name>
    <dbReference type="NCBI Taxonomy" id="517720"/>
    <lineage>
        <taxon>Bacteria</taxon>
        <taxon>Pseudomonadati</taxon>
        <taxon>Pseudomonadota</taxon>
        <taxon>Alphaproteobacteria</taxon>
        <taxon>Sphingomonadales</taxon>
        <taxon>Sphingomonadaceae</taxon>
        <taxon>Stakelama</taxon>
    </lineage>
</organism>